<dbReference type="Pfam" id="PF09056">
    <property type="entry name" value="Phospholip_A2_3"/>
    <property type="match status" value="1"/>
</dbReference>
<evidence type="ECO:0000313" key="3">
    <source>
        <dbReference type="Proteomes" id="UP001249851"/>
    </source>
</evidence>
<keyword evidence="1" id="KW-1133">Transmembrane helix</keyword>
<dbReference type="AlphaFoldDB" id="A0AAD9QD78"/>
<dbReference type="GO" id="GO:0004623">
    <property type="term" value="F:phospholipase A2 activity"/>
    <property type="evidence" value="ECO:0007669"/>
    <property type="project" value="InterPro"/>
</dbReference>
<accession>A0AAD9QD78</accession>
<dbReference type="InterPro" id="IPR038875">
    <property type="entry name" value="PLA2_conodipine-like"/>
</dbReference>
<keyword evidence="1" id="KW-0812">Transmembrane</keyword>
<evidence type="ECO:0000256" key="1">
    <source>
        <dbReference type="SAM" id="Phobius"/>
    </source>
</evidence>
<reference evidence="2" key="1">
    <citation type="journal article" date="2023" name="G3 (Bethesda)">
        <title>Whole genome assembly and annotation of the endangered Caribbean coral Acropora cervicornis.</title>
        <authorList>
            <person name="Selwyn J.D."/>
            <person name="Vollmer S.V."/>
        </authorList>
    </citation>
    <scope>NUCLEOTIDE SEQUENCE</scope>
    <source>
        <strain evidence="2">K2</strain>
    </source>
</reference>
<feature type="transmembrane region" description="Helical" evidence="1">
    <location>
        <begin position="28"/>
        <end position="46"/>
    </location>
</feature>
<dbReference type="PANTHER" id="PTHR37687:SF1">
    <property type="entry name" value="AGAP006772-PA"/>
    <property type="match status" value="1"/>
</dbReference>
<protein>
    <submittedName>
        <fullName evidence="2">Conodipine-P3</fullName>
    </submittedName>
</protein>
<dbReference type="InterPro" id="IPR015141">
    <property type="entry name" value="PLipase_A2_prok/fun"/>
</dbReference>
<proteinExistence type="predicted"/>
<keyword evidence="3" id="KW-1185">Reference proteome</keyword>
<dbReference type="GO" id="GO:0050482">
    <property type="term" value="P:arachidonate secretion"/>
    <property type="evidence" value="ECO:0007669"/>
    <property type="project" value="InterPro"/>
</dbReference>
<keyword evidence="1" id="KW-0472">Membrane</keyword>
<organism evidence="2 3">
    <name type="scientific">Acropora cervicornis</name>
    <name type="common">Staghorn coral</name>
    <dbReference type="NCBI Taxonomy" id="6130"/>
    <lineage>
        <taxon>Eukaryota</taxon>
        <taxon>Metazoa</taxon>
        <taxon>Cnidaria</taxon>
        <taxon>Anthozoa</taxon>
        <taxon>Hexacorallia</taxon>
        <taxon>Scleractinia</taxon>
        <taxon>Astrocoeniina</taxon>
        <taxon>Acroporidae</taxon>
        <taxon>Acropora</taxon>
    </lineage>
</organism>
<sequence>MNYSKKSVELFGFTGSKETQKHQLSDRFIMRLTIIIALIGLTVVSSCRVEYNGCSVPRHLPKPWINTMTPSCNKHDVCYYCGAYYGWRRKACDKAFKRDMRRACNRISSWWVRSDCKRATWYYYRGVRLFGRCHYENPSPAWCKKSCTIRHGSPYRVLGRK</sequence>
<dbReference type="Gene3D" id="1.20.90.10">
    <property type="entry name" value="Phospholipase A2 domain"/>
    <property type="match status" value="1"/>
</dbReference>
<reference evidence="2" key="2">
    <citation type="journal article" date="2023" name="Science">
        <title>Genomic signatures of disease resistance in endangered staghorn corals.</title>
        <authorList>
            <person name="Vollmer S.V."/>
            <person name="Selwyn J.D."/>
            <person name="Despard B.A."/>
            <person name="Roesel C.L."/>
        </authorList>
    </citation>
    <scope>NUCLEOTIDE SEQUENCE</scope>
    <source>
        <strain evidence="2">K2</strain>
    </source>
</reference>
<dbReference type="InterPro" id="IPR036444">
    <property type="entry name" value="PLipase_A2_dom_sf"/>
</dbReference>
<dbReference type="GO" id="GO:0006644">
    <property type="term" value="P:phospholipid metabolic process"/>
    <property type="evidence" value="ECO:0007669"/>
    <property type="project" value="InterPro"/>
</dbReference>
<dbReference type="EMBL" id="JARQWQ010000043">
    <property type="protein sequence ID" value="KAK2558756.1"/>
    <property type="molecule type" value="Genomic_DNA"/>
</dbReference>
<dbReference type="PANTHER" id="PTHR37687">
    <property type="entry name" value="AGAP006772-PA"/>
    <property type="match status" value="1"/>
</dbReference>
<dbReference type="Proteomes" id="UP001249851">
    <property type="component" value="Unassembled WGS sequence"/>
</dbReference>
<evidence type="ECO:0000313" key="2">
    <source>
        <dbReference type="EMBL" id="KAK2558756.1"/>
    </source>
</evidence>
<comment type="caution">
    <text evidence="2">The sequence shown here is derived from an EMBL/GenBank/DDBJ whole genome shotgun (WGS) entry which is preliminary data.</text>
</comment>
<name>A0AAD9QD78_ACRCE</name>
<gene>
    <name evidence="2" type="ORF">P5673_018965</name>
</gene>
<dbReference type="SUPFAM" id="SSF48619">
    <property type="entry name" value="Phospholipase A2, PLA2"/>
    <property type="match status" value="1"/>
</dbReference>